<keyword evidence="1" id="KW-0812">Transmembrane</keyword>
<dbReference type="OrthoDB" id="292654at2"/>
<feature type="transmembrane region" description="Helical" evidence="1">
    <location>
        <begin position="108"/>
        <end position="137"/>
    </location>
</feature>
<evidence type="ECO:0000313" key="2">
    <source>
        <dbReference type="EMBL" id="QDT75337.1"/>
    </source>
</evidence>
<dbReference type="AlphaFoldDB" id="A0A517U3Z6"/>
<dbReference type="KEGG" id="llh:I41_45470"/>
<organism evidence="2 3">
    <name type="scientific">Lacipirellula limnantheis</name>
    <dbReference type="NCBI Taxonomy" id="2528024"/>
    <lineage>
        <taxon>Bacteria</taxon>
        <taxon>Pseudomonadati</taxon>
        <taxon>Planctomycetota</taxon>
        <taxon>Planctomycetia</taxon>
        <taxon>Pirellulales</taxon>
        <taxon>Lacipirellulaceae</taxon>
        <taxon>Lacipirellula</taxon>
    </lineage>
</organism>
<dbReference type="EMBL" id="CP036339">
    <property type="protein sequence ID" value="QDT75337.1"/>
    <property type="molecule type" value="Genomic_DNA"/>
</dbReference>
<keyword evidence="3" id="KW-1185">Reference proteome</keyword>
<feature type="transmembrane region" description="Helical" evidence="1">
    <location>
        <begin position="35"/>
        <end position="53"/>
    </location>
</feature>
<dbReference type="Proteomes" id="UP000317909">
    <property type="component" value="Chromosome"/>
</dbReference>
<feature type="transmembrane region" description="Helical" evidence="1">
    <location>
        <begin position="65"/>
        <end position="88"/>
    </location>
</feature>
<accession>A0A517U3Z6</accession>
<reference evidence="2 3" key="1">
    <citation type="submission" date="2019-02" db="EMBL/GenBank/DDBJ databases">
        <title>Deep-cultivation of Planctomycetes and their phenomic and genomic characterization uncovers novel biology.</title>
        <authorList>
            <person name="Wiegand S."/>
            <person name="Jogler M."/>
            <person name="Boedeker C."/>
            <person name="Pinto D."/>
            <person name="Vollmers J."/>
            <person name="Rivas-Marin E."/>
            <person name="Kohn T."/>
            <person name="Peeters S.H."/>
            <person name="Heuer A."/>
            <person name="Rast P."/>
            <person name="Oberbeckmann S."/>
            <person name="Bunk B."/>
            <person name="Jeske O."/>
            <person name="Meyerdierks A."/>
            <person name="Storesund J.E."/>
            <person name="Kallscheuer N."/>
            <person name="Luecker S."/>
            <person name="Lage O.M."/>
            <person name="Pohl T."/>
            <person name="Merkel B.J."/>
            <person name="Hornburger P."/>
            <person name="Mueller R.-W."/>
            <person name="Bruemmer F."/>
            <person name="Labrenz M."/>
            <person name="Spormann A.M."/>
            <person name="Op den Camp H."/>
            <person name="Overmann J."/>
            <person name="Amann R."/>
            <person name="Jetten M.S.M."/>
            <person name="Mascher T."/>
            <person name="Medema M.H."/>
            <person name="Devos D.P."/>
            <person name="Kaster A.-K."/>
            <person name="Ovreas L."/>
            <person name="Rohde M."/>
            <person name="Galperin M.Y."/>
            <person name="Jogler C."/>
        </authorList>
    </citation>
    <scope>NUCLEOTIDE SEQUENCE [LARGE SCALE GENOMIC DNA]</scope>
    <source>
        <strain evidence="2 3">I41</strain>
    </source>
</reference>
<protein>
    <submittedName>
        <fullName evidence="2">Uncharacterized protein</fullName>
    </submittedName>
</protein>
<evidence type="ECO:0000313" key="3">
    <source>
        <dbReference type="Proteomes" id="UP000317909"/>
    </source>
</evidence>
<evidence type="ECO:0000256" key="1">
    <source>
        <dbReference type="SAM" id="Phobius"/>
    </source>
</evidence>
<proteinExistence type="predicted"/>
<name>A0A517U3Z6_9BACT</name>
<keyword evidence="1" id="KW-1133">Transmembrane helix</keyword>
<dbReference type="RefSeq" id="WP_145435000.1">
    <property type="nucleotide sequence ID" value="NZ_CP036339.1"/>
</dbReference>
<sequence length="142" mass="15557">MPKDFDAPDFDALDDEPTVAAKPGDFWRQGHKRPWWQWNVITLFVALFVLIWFRELAGISQTATWMICVAVIAVWALGPAFSLELITIDAFGPDRTSAGRVTAYLGSLAILVGIMAFAGIHIGIFSVLAAILMAIAARSRHA</sequence>
<gene>
    <name evidence="2" type="ORF">I41_45470</name>
</gene>
<keyword evidence="1" id="KW-0472">Membrane</keyword>